<dbReference type="AlphaFoldDB" id="A0AAW8J658"/>
<dbReference type="InterPro" id="IPR002698">
    <property type="entry name" value="FTHF_cligase"/>
</dbReference>
<sequence length="195" mass="22887">MTSLSVLRKQLRIQRRQLNRFQQRQAEQRCLQHLRTLPEFQSAQRIGLYLHAFGEVSTKAIIWTCLKQGKKVYLPVICNMNQQLRWVKINAGQYRQQRFSRHHLGMQQPMTNQSWPVSHLDLLIMPLLACDSQGMRLGMGGGFYDRTLAQAAYQPFRLGLAHEFQYLNQQLPVRVWDQALNALITPKALRRFKIN</sequence>
<feature type="binding site" evidence="4">
    <location>
        <begin position="136"/>
        <end position="144"/>
    </location>
    <ligand>
        <name>ATP</name>
        <dbReference type="ChEBI" id="CHEBI:30616"/>
    </ligand>
</feature>
<dbReference type="GO" id="GO:0009396">
    <property type="term" value="P:folic acid-containing compound biosynthetic process"/>
    <property type="evidence" value="ECO:0007669"/>
    <property type="project" value="TreeGrafter"/>
</dbReference>
<evidence type="ECO:0000313" key="6">
    <source>
        <dbReference type="EMBL" id="MDQ8934634.1"/>
    </source>
</evidence>
<feature type="binding site" evidence="4">
    <location>
        <position position="50"/>
    </location>
    <ligand>
        <name>substrate</name>
    </ligand>
</feature>
<dbReference type="NCBIfam" id="TIGR02727">
    <property type="entry name" value="MTHFS_bact"/>
    <property type="match status" value="1"/>
</dbReference>
<dbReference type="PANTHER" id="PTHR23407">
    <property type="entry name" value="ATPASE INHIBITOR/5-FORMYLTETRAHYDROFOLATE CYCLO-LIGASE"/>
    <property type="match status" value="1"/>
</dbReference>
<keyword evidence="3 4" id="KW-0067">ATP-binding</keyword>
<dbReference type="Proteomes" id="UP001243844">
    <property type="component" value="Unassembled WGS sequence"/>
</dbReference>
<keyword evidence="6" id="KW-0436">Ligase</keyword>
<reference evidence="6" key="1">
    <citation type="submission" date="2023-08" db="EMBL/GenBank/DDBJ databases">
        <title>Emergence of clinically-relevant ST2 carbapenem-resistant Acinetobacter baumannii strains in hospital sewages in Zhejiang, East of China.</title>
        <authorList>
            <person name="Kaichao C."/>
            <person name="Zhang R."/>
        </authorList>
    </citation>
    <scope>NUCLEOTIDE SEQUENCE</scope>
    <source>
        <strain evidence="6">M-RB-37</strain>
    </source>
</reference>
<dbReference type="Pfam" id="PF01812">
    <property type="entry name" value="5-FTHF_cyc-lig"/>
    <property type="match status" value="1"/>
</dbReference>
<dbReference type="EC" id="6.3.3.2" evidence="5"/>
<evidence type="ECO:0000256" key="5">
    <source>
        <dbReference type="RuleBase" id="RU361279"/>
    </source>
</evidence>
<dbReference type="EMBL" id="JAVIDL010000003">
    <property type="protein sequence ID" value="MDQ8934634.1"/>
    <property type="molecule type" value="Genomic_DNA"/>
</dbReference>
<dbReference type="RefSeq" id="WP_308980801.1">
    <property type="nucleotide sequence ID" value="NZ_JAVIDL010000003.1"/>
</dbReference>
<name>A0AAW8J658_9GAMM</name>
<dbReference type="PIRSF" id="PIRSF006806">
    <property type="entry name" value="FTHF_cligase"/>
    <property type="match status" value="1"/>
</dbReference>
<comment type="cofactor">
    <cofactor evidence="5">
        <name>Mg(2+)</name>
        <dbReference type="ChEBI" id="CHEBI:18420"/>
    </cofactor>
</comment>
<dbReference type="InterPro" id="IPR024185">
    <property type="entry name" value="FTHF_cligase-like_sf"/>
</dbReference>
<keyword evidence="2 4" id="KW-0547">Nucleotide-binding</keyword>
<dbReference type="GO" id="GO:0046872">
    <property type="term" value="F:metal ion binding"/>
    <property type="evidence" value="ECO:0007669"/>
    <property type="project" value="UniProtKB-KW"/>
</dbReference>
<dbReference type="GO" id="GO:0035999">
    <property type="term" value="P:tetrahydrofolate interconversion"/>
    <property type="evidence" value="ECO:0007669"/>
    <property type="project" value="TreeGrafter"/>
</dbReference>
<dbReference type="GO" id="GO:0005524">
    <property type="term" value="F:ATP binding"/>
    <property type="evidence" value="ECO:0007669"/>
    <property type="project" value="UniProtKB-KW"/>
</dbReference>
<dbReference type="SUPFAM" id="SSF100950">
    <property type="entry name" value="NagB/RpiA/CoA transferase-like"/>
    <property type="match status" value="1"/>
</dbReference>
<accession>A0AAW8J658</accession>
<dbReference type="GO" id="GO:0030272">
    <property type="term" value="F:5-formyltetrahydrofolate cyclo-ligase activity"/>
    <property type="evidence" value="ECO:0007669"/>
    <property type="project" value="UniProtKB-EC"/>
</dbReference>
<comment type="catalytic activity">
    <reaction evidence="5">
        <text>(6S)-5-formyl-5,6,7,8-tetrahydrofolate + ATP = (6R)-5,10-methenyltetrahydrofolate + ADP + phosphate</text>
        <dbReference type="Rhea" id="RHEA:10488"/>
        <dbReference type="ChEBI" id="CHEBI:30616"/>
        <dbReference type="ChEBI" id="CHEBI:43474"/>
        <dbReference type="ChEBI" id="CHEBI:57455"/>
        <dbReference type="ChEBI" id="CHEBI:57457"/>
        <dbReference type="ChEBI" id="CHEBI:456216"/>
        <dbReference type="EC" id="6.3.3.2"/>
    </reaction>
</comment>
<organism evidence="6 7">
    <name type="scientific">Acinetobacter rudis</name>
    <dbReference type="NCBI Taxonomy" id="632955"/>
    <lineage>
        <taxon>Bacteria</taxon>
        <taxon>Pseudomonadati</taxon>
        <taxon>Pseudomonadota</taxon>
        <taxon>Gammaproteobacteria</taxon>
        <taxon>Moraxellales</taxon>
        <taxon>Moraxellaceae</taxon>
        <taxon>Acinetobacter</taxon>
    </lineage>
</organism>
<evidence type="ECO:0000313" key="7">
    <source>
        <dbReference type="Proteomes" id="UP001243844"/>
    </source>
</evidence>
<feature type="binding site" evidence="4">
    <location>
        <position position="55"/>
    </location>
    <ligand>
        <name>substrate</name>
    </ligand>
</feature>
<protein>
    <recommendedName>
        <fullName evidence="5">5-formyltetrahydrofolate cyclo-ligase</fullName>
        <ecNumber evidence="5">6.3.3.2</ecNumber>
    </recommendedName>
</protein>
<gene>
    <name evidence="6" type="ORF">RFH47_02625</name>
</gene>
<evidence type="ECO:0000256" key="1">
    <source>
        <dbReference type="ARBA" id="ARBA00010638"/>
    </source>
</evidence>
<evidence type="ECO:0000256" key="2">
    <source>
        <dbReference type="ARBA" id="ARBA00022741"/>
    </source>
</evidence>
<keyword evidence="5" id="KW-0460">Magnesium</keyword>
<comment type="similarity">
    <text evidence="1 5">Belongs to the 5-formyltetrahydrofolate cyclo-ligase family.</text>
</comment>
<keyword evidence="5" id="KW-0479">Metal-binding</keyword>
<evidence type="ECO:0000256" key="4">
    <source>
        <dbReference type="PIRSR" id="PIRSR006806-1"/>
    </source>
</evidence>
<proteinExistence type="inferred from homology"/>
<comment type="caution">
    <text evidence="6">The sequence shown here is derived from an EMBL/GenBank/DDBJ whole genome shotgun (WGS) entry which is preliminary data.</text>
</comment>
<dbReference type="InterPro" id="IPR037171">
    <property type="entry name" value="NagB/RpiA_transferase-like"/>
</dbReference>
<evidence type="ECO:0000256" key="3">
    <source>
        <dbReference type="ARBA" id="ARBA00022840"/>
    </source>
</evidence>
<dbReference type="Gene3D" id="3.40.50.10420">
    <property type="entry name" value="NagB/RpiA/CoA transferase-like"/>
    <property type="match status" value="1"/>
</dbReference>
<dbReference type="PANTHER" id="PTHR23407:SF1">
    <property type="entry name" value="5-FORMYLTETRAHYDROFOLATE CYCLO-LIGASE"/>
    <property type="match status" value="1"/>
</dbReference>